<evidence type="ECO:0000256" key="1">
    <source>
        <dbReference type="SAM" id="MobiDB-lite"/>
    </source>
</evidence>
<gene>
    <name evidence="4" type="ORF">DCAR_014782</name>
    <name evidence="5" type="ORF">DCAR_0416067</name>
</gene>
<feature type="domain" description="DUF668" evidence="2">
    <location>
        <begin position="378"/>
        <end position="463"/>
    </location>
</feature>
<feature type="region of interest" description="Disordered" evidence="1">
    <location>
        <begin position="1"/>
        <end position="21"/>
    </location>
</feature>
<accession>A0A165X1S2</accession>
<dbReference type="GO" id="GO:0045927">
    <property type="term" value="P:positive regulation of growth"/>
    <property type="evidence" value="ECO:0007669"/>
    <property type="project" value="InterPro"/>
</dbReference>
<sequence length="650" mass="72589">MGGICSRRSTEDHPSVGGFPNVNARFSYGSGMVYQSRGMPVQENNNADPSPVSESTNKQLRDPFSFPDVHAIHLGMNGDDIDDGIPRLSRALSNRSRTTMSKQIAVAKVSEVSSILGRAGTAGLGKAVEVLDTLGSSMTSLNVSSGFVSGTSIKGNKISILCFEVANTIVKGANLMQSLSVESIRYLKEEVLPSESVQQLISKDTEELLRIAAADKRDELKVFSRELVRFGNRCKDPQWHNLDRYFEKLGSEHTPQKQLKEEAENVMQQMMSLVQYTAELYHELHALDRFEQDYKRKLQEVDNPSISPKGESLAILKAELKSQKKHVKSLKKKSLWSKILEEVMEKLVDIVHYLHAEISDAFGTTADGDRPAKNNHQRLGPAGLALHYANIITQIDTLVTRSSSIPQNTRDALYHGLPPRIKSALRSKLRSFHHKEELTVPYIKAEMEKILQWLVPMATNTSKAHHGFGWVGEWANTGSVLNKKAAGEMELIRIETLHHADKDKTELYILDLVVWLHHLVCQSRSGNGGNRSPSPVISPIRSPNQTTIQLTHRPSSPLPTLTIEDQKMLRDVTTRKLTPGISKSQEFDTAKTRLAKYQRLSKSSSHSPTHEYPKDTFPIKRPSSLPIINFNIDKIRAMDAVDRVDSICSL</sequence>
<protein>
    <recommendedName>
        <fullName evidence="7">DUF668 domain-containing protein</fullName>
    </recommendedName>
</protein>
<organism evidence="4">
    <name type="scientific">Daucus carota subsp. sativus</name>
    <name type="common">Carrot</name>
    <dbReference type="NCBI Taxonomy" id="79200"/>
    <lineage>
        <taxon>Eukaryota</taxon>
        <taxon>Viridiplantae</taxon>
        <taxon>Streptophyta</taxon>
        <taxon>Embryophyta</taxon>
        <taxon>Tracheophyta</taxon>
        <taxon>Spermatophyta</taxon>
        <taxon>Magnoliopsida</taxon>
        <taxon>eudicotyledons</taxon>
        <taxon>Gunneridae</taxon>
        <taxon>Pentapetalae</taxon>
        <taxon>asterids</taxon>
        <taxon>campanulids</taxon>
        <taxon>Apiales</taxon>
        <taxon>Apiaceae</taxon>
        <taxon>Apioideae</taxon>
        <taxon>Scandiceae</taxon>
        <taxon>Daucinae</taxon>
        <taxon>Daucus</taxon>
        <taxon>Daucus sect. Daucus</taxon>
    </lineage>
</organism>
<feature type="compositionally biased region" description="Basic and acidic residues" evidence="1">
    <location>
        <begin position="608"/>
        <end position="618"/>
    </location>
</feature>
<evidence type="ECO:0000313" key="5">
    <source>
        <dbReference type="EMBL" id="WOG96731.1"/>
    </source>
</evidence>
<feature type="region of interest" description="Disordered" evidence="1">
    <location>
        <begin position="39"/>
        <end position="61"/>
    </location>
</feature>
<evidence type="ECO:0000259" key="2">
    <source>
        <dbReference type="Pfam" id="PF05003"/>
    </source>
</evidence>
<dbReference type="Pfam" id="PF11961">
    <property type="entry name" value="DUF3475"/>
    <property type="match status" value="1"/>
</dbReference>
<evidence type="ECO:0000313" key="4">
    <source>
        <dbReference type="EMBL" id="KZM97856.1"/>
    </source>
</evidence>
<dbReference type="AlphaFoldDB" id="A0A165X1S2"/>
<feature type="compositionally biased region" description="Low complexity" evidence="1">
    <location>
        <begin position="530"/>
        <end position="543"/>
    </location>
</feature>
<feature type="region of interest" description="Disordered" evidence="1">
    <location>
        <begin position="524"/>
        <end position="560"/>
    </location>
</feature>
<feature type="compositionally biased region" description="Polar residues" evidence="1">
    <location>
        <begin position="42"/>
        <end position="58"/>
    </location>
</feature>
<evidence type="ECO:0000259" key="3">
    <source>
        <dbReference type="Pfam" id="PF11961"/>
    </source>
</evidence>
<feature type="domain" description="DUF3475" evidence="3">
    <location>
        <begin position="160"/>
        <end position="216"/>
    </location>
</feature>
<evidence type="ECO:0000313" key="6">
    <source>
        <dbReference type="Proteomes" id="UP000077755"/>
    </source>
</evidence>
<proteinExistence type="predicted"/>
<feature type="compositionally biased region" description="Polar residues" evidence="1">
    <location>
        <begin position="544"/>
        <end position="554"/>
    </location>
</feature>
<dbReference type="OrthoDB" id="2020544at2759"/>
<dbReference type="InterPro" id="IPR021864">
    <property type="entry name" value="DUF3475"/>
</dbReference>
<dbReference type="Gramene" id="KZM97856">
    <property type="protein sequence ID" value="KZM97856"/>
    <property type="gene ID" value="DCAR_014782"/>
</dbReference>
<dbReference type="InterPro" id="IPR045021">
    <property type="entry name" value="PSI1/2/3"/>
</dbReference>
<dbReference type="Pfam" id="PF05003">
    <property type="entry name" value="DUF668"/>
    <property type="match status" value="1"/>
</dbReference>
<feature type="region of interest" description="Disordered" evidence="1">
    <location>
        <begin position="598"/>
        <end position="618"/>
    </location>
</feature>
<dbReference type="PANTHER" id="PTHR31730:SF32">
    <property type="entry name" value="PROTEIN PSK SIMULATOR 1"/>
    <property type="match status" value="1"/>
</dbReference>
<keyword evidence="6" id="KW-1185">Reference proteome</keyword>
<dbReference type="EMBL" id="CP093346">
    <property type="protein sequence ID" value="WOG96731.1"/>
    <property type="molecule type" value="Genomic_DNA"/>
</dbReference>
<dbReference type="STRING" id="79200.A0A165X1S2"/>
<reference evidence="4" key="1">
    <citation type="journal article" date="2016" name="Nat. Genet.">
        <title>A high-quality carrot genome assembly provides new insights into carotenoid accumulation and asterid genome evolution.</title>
        <authorList>
            <person name="Iorizzo M."/>
            <person name="Ellison S."/>
            <person name="Senalik D."/>
            <person name="Zeng P."/>
            <person name="Satapoomin P."/>
            <person name="Huang J."/>
            <person name="Bowman M."/>
            <person name="Iovene M."/>
            <person name="Sanseverino W."/>
            <person name="Cavagnaro P."/>
            <person name="Yildiz M."/>
            <person name="Macko-Podgorni A."/>
            <person name="Moranska E."/>
            <person name="Grzebelus E."/>
            <person name="Grzebelus D."/>
            <person name="Ashrafi H."/>
            <person name="Zheng Z."/>
            <person name="Cheng S."/>
            <person name="Spooner D."/>
            <person name="Van Deynze A."/>
            <person name="Simon P."/>
        </authorList>
    </citation>
    <scope>NUCLEOTIDE SEQUENCE [LARGE SCALE GENOMIC DNA]</scope>
    <source>
        <tissue evidence="4">Leaf</tissue>
    </source>
</reference>
<dbReference type="InterPro" id="IPR007700">
    <property type="entry name" value="DUF668"/>
</dbReference>
<dbReference type="PANTHER" id="PTHR31730">
    <property type="entry name" value="OS01G0873900 PROTEIN"/>
    <property type="match status" value="1"/>
</dbReference>
<evidence type="ECO:0008006" key="7">
    <source>
        <dbReference type="Google" id="ProtNLM"/>
    </source>
</evidence>
<name>A0A165X1S2_DAUCS</name>
<dbReference type="OMA" id="VNDGIPH"/>
<dbReference type="Proteomes" id="UP000077755">
    <property type="component" value="Chromosome 4"/>
</dbReference>
<reference evidence="5" key="2">
    <citation type="submission" date="2022-03" db="EMBL/GenBank/DDBJ databases">
        <title>Draft title - Genomic analysis of global carrot germplasm unveils the trajectory of domestication and the origin of high carotenoid orange carrot.</title>
        <authorList>
            <person name="Iorizzo M."/>
            <person name="Ellison S."/>
            <person name="Senalik D."/>
            <person name="Macko-Podgorni A."/>
            <person name="Grzebelus D."/>
            <person name="Bostan H."/>
            <person name="Rolling W."/>
            <person name="Curaba J."/>
            <person name="Simon P."/>
        </authorList>
    </citation>
    <scope>NUCLEOTIDE SEQUENCE</scope>
    <source>
        <tissue evidence="5">Leaf</tissue>
    </source>
</reference>
<dbReference type="EMBL" id="LNRQ01000004">
    <property type="protein sequence ID" value="KZM97856.1"/>
    <property type="molecule type" value="Genomic_DNA"/>
</dbReference>
<dbReference type="KEGG" id="dcr:108215874"/>